<dbReference type="Pfam" id="PF08241">
    <property type="entry name" value="Methyltransf_11"/>
    <property type="match status" value="1"/>
</dbReference>
<comment type="function">
    <text evidence="6">Catalyzes the transfer of methyl groups from S-adenosyl-methionine to the C-24 of sterols.</text>
</comment>
<reference evidence="9" key="1">
    <citation type="submission" date="2016-03" db="EMBL/GenBank/DDBJ databases">
        <authorList>
            <person name="Ploux O."/>
        </authorList>
    </citation>
    <scope>NUCLEOTIDE SEQUENCE [LARGE SCALE GENOMIC DNA]</scope>
    <source>
        <strain evidence="9">UK7</strain>
    </source>
</reference>
<dbReference type="SUPFAM" id="SSF53335">
    <property type="entry name" value="S-adenosyl-L-methionine-dependent methyltransferases"/>
    <property type="match status" value="1"/>
</dbReference>
<evidence type="ECO:0000256" key="6">
    <source>
        <dbReference type="RuleBase" id="RU362025"/>
    </source>
</evidence>
<evidence type="ECO:0000313" key="9">
    <source>
        <dbReference type="Proteomes" id="UP000178129"/>
    </source>
</evidence>
<dbReference type="InParanoid" id="A0A1E1K509"/>
<dbReference type="Proteomes" id="UP000178129">
    <property type="component" value="Unassembled WGS sequence"/>
</dbReference>
<dbReference type="InterPro" id="IPR030384">
    <property type="entry name" value="MeTrfase_SMT"/>
</dbReference>
<dbReference type="InterPro" id="IPR050447">
    <property type="entry name" value="Erg6_SMT_methyltransf"/>
</dbReference>
<dbReference type="FunCoup" id="A0A1E1K509">
    <property type="interactions" value="293"/>
</dbReference>
<organism evidence="8 9">
    <name type="scientific">Rhynchosporium graminicola</name>
    <dbReference type="NCBI Taxonomy" id="2792576"/>
    <lineage>
        <taxon>Eukaryota</taxon>
        <taxon>Fungi</taxon>
        <taxon>Dikarya</taxon>
        <taxon>Ascomycota</taxon>
        <taxon>Pezizomycotina</taxon>
        <taxon>Leotiomycetes</taxon>
        <taxon>Helotiales</taxon>
        <taxon>Ploettnerulaceae</taxon>
        <taxon>Rhynchosporium</taxon>
    </lineage>
</organism>
<evidence type="ECO:0000256" key="5">
    <source>
        <dbReference type="PROSITE-ProRule" id="PRU01022"/>
    </source>
</evidence>
<evidence type="ECO:0000313" key="8">
    <source>
        <dbReference type="EMBL" id="CZS93061.1"/>
    </source>
</evidence>
<keyword evidence="2 5" id="KW-0808">Transferase</keyword>
<accession>A0A1E1K509</accession>
<keyword evidence="3 5" id="KW-0949">S-adenosyl-L-methionine</keyword>
<proteinExistence type="inferred from homology"/>
<dbReference type="Pfam" id="PF08498">
    <property type="entry name" value="Sterol_MT_C"/>
    <property type="match status" value="1"/>
</dbReference>
<dbReference type="GO" id="GO:0006696">
    <property type="term" value="P:ergosterol biosynthetic process"/>
    <property type="evidence" value="ECO:0007669"/>
    <property type="project" value="TreeGrafter"/>
</dbReference>
<keyword evidence="6" id="KW-1207">Sterol metabolism</keyword>
<evidence type="ECO:0000256" key="4">
    <source>
        <dbReference type="ARBA" id="ARBA00038188"/>
    </source>
</evidence>
<dbReference type="Gene3D" id="3.40.50.150">
    <property type="entry name" value="Vaccinia Virus protein VP39"/>
    <property type="match status" value="1"/>
</dbReference>
<keyword evidence="6" id="KW-0443">Lipid metabolism</keyword>
<name>A0A1E1K509_9HELO</name>
<dbReference type="PROSITE" id="PS51685">
    <property type="entry name" value="SAM_MT_ERG6_SMT"/>
    <property type="match status" value="1"/>
</dbReference>
<dbReference type="EMBL" id="FJUW01000007">
    <property type="protein sequence ID" value="CZS93061.1"/>
    <property type="molecule type" value="Genomic_DNA"/>
</dbReference>
<gene>
    <name evidence="8" type="ORF">RCO7_11186</name>
</gene>
<dbReference type="AlphaFoldDB" id="A0A1E1K509"/>
<evidence type="ECO:0000256" key="1">
    <source>
        <dbReference type="ARBA" id="ARBA00022603"/>
    </source>
</evidence>
<comment type="pathway">
    <text evidence="6">Steroid metabolism.</text>
</comment>
<dbReference type="PANTHER" id="PTHR44068:SF1">
    <property type="entry name" value="HYPOTHETICAL LOC100005854"/>
    <property type="match status" value="1"/>
</dbReference>
<dbReference type="EC" id="2.1.1.-" evidence="6"/>
<dbReference type="GO" id="GO:0032259">
    <property type="term" value="P:methylation"/>
    <property type="evidence" value="ECO:0007669"/>
    <property type="project" value="UniProtKB-KW"/>
</dbReference>
<sequence length="409" mass="45291">MSSTPLLPTTTSLSIDLIPSTHARDAAFSKIMHGTSADEKSTFMAMIKKDSAAQAMAADAYFKHWDGKDGRVETEEDREERKEDYANLTRNYYDLATGLYEEAWGQSFHFCRFAPNESFHQAIARHEHYLASTMGLKSGMRVLDVGCGVGGPAREIARFADCHVTGLNINDYQIKRATRAAALCGMSNQLKFVKGDFMHLPFPDNSFDAVYAIEATCHAPSLAECYAEIFRVLKPGGIFGNYEWLMTPDYDPLNTQHRTIRLAIEQGNGIANLVPTSSALSALHTSGFTILESRDLSLPSNLAYPPTLPSSSITPWYYPLTGDFRYLGSLGDLLIILRMTRFVRFMMEIFLRALEFVGLAPTGAARTANSLARAADGLVKGATEGLFTPMFLLVARKPEAEMSEEKTRE</sequence>
<feature type="domain" description="SAM-dependent methyltransferase Erg6/SMT-type" evidence="7">
    <location>
        <begin position="92"/>
        <end position="398"/>
    </location>
</feature>
<dbReference type="InterPro" id="IPR013705">
    <property type="entry name" value="Sterol_MeTrfase_C"/>
</dbReference>
<dbReference type="GO" id="GO:0005783">
    <property type="term" value="C:endoplasmic reticulum"/>
    <property type="evidence" value="ECO:0007669"/>
    <property type="project" value="TreeGrafter"/>
</dbReference>
<evidence type="ECO:0000259" key="7">
    <source>
        <dbReference type="PROSITE" id="PS51685"/>
    </source>
</evidence>
<dbReference type="CDD" id="cd02440">
    <property type="entry name" value="AdoMet_MTases"/>
    <property type="match status" value="1"/>
</dbReference>
<comment type="caution">
    <text evidence="8">The sequence shown here is derived from an EMBL/GenBank/DDBJ whole genome shotgun (WGS) entry which is preliminary data.</text>
</comment>
<dbReference type="InterPro" id="IPR013216">
    <property type="entry name" value="Methyltransf_11"/>
</dbReference>
<dbReference type="InterPro" id="IPR029063">
    <property type="entry name" value="SAM-dependent_MTases_sf"/>
</dbReference>
<keyword evidence="6" id="KW-0756">Sterol biosynthesis</keyword>
<keyword evidence="9" id="KW-1185">Reference proteome</keyword>
<comment type="similarity">
    <text evidence="4 5 6">Belongs to the class I-like SAM-binding methyltransferase superfamily. Erg6/SMT family.</text>
</comment>
<keyword evidence="6" id="KW-0752">Steroid biosynthesis</keyword>
<dbReference type="GO" id="GO:0003838">
    <property type="term" value="F:sterol 24-C-methyltransferase activity"/>
    <property type="evidence" value="ECO:0007669"/>
    <property type="project" value="TreeGrafter"/>
</dbReference>
<evidence type="ECO:0000256" key="2">
    <source>
        <dbReference type="ARBA" id="ARBA00022679"/>
    </source>
</evidence>
<evidence type="ECO:0000256" key="3">
    <source>
        <dbReference type="ARBA" id="ARBA00022691"/>
    </source>
</evidence>
<keyword evidence="6" id="KW-0753">Steroid metabolism</keyword>
<keyword evidence="1 5" id="KW-0489">Methyltransferase</keyword>
<dbReference type="PANTHER" id="PTHR44068">
    <property type="entry name" value="ZGC:194242"/>
    <property type="match status" value="1"/>
</dbReference>
<dbReference type="STRING" id="914237.A0A1E1K509"/>
<protein>
    <recommendedName>
        <fullName evidence="6">Sterol 24-C-methyltransferase</fullName>
        <ecNumber evidence="6">2.1.1.-</ecNumber>
    </recommendedName>
    <alternativeName>
        <fullName evidence="6">Delta(24)-sterol C-methyltransferase</fullName>
    </alternativeName>
</protein>
<keyword evidence="6" id="KW-0444">Lipid biosynthesis</keyword>